<proteinExistence type="predicted"/>
<sequence length="203" mass="22727">MKKLIIVTLFTTCTTFTFAANPSFKVGNEYIVPSLETPKSLTVKLGQPTTRQGNKMVWQKGSAVIMAEFKNTKLQELSSNLFSIPPSANAPERKAEFAFITNVYIAANTGAFKNEPILKAGNSLKQGFCLAARWINKNERTLRYTVKKAGPDNGSFYWSSDTTQDAVDEWALYRKDTYTQGMGLISHVGWINEPVNYDVKKCF</sequence>
<comment type="caution">
    <text evidence="2">The sequence shown here is derived from an EMBL/GenBank/DDBJ whole genome shotgun (WGS) entry which is preliminary data.</text>
</comment>
<evidence type="ECO:0000256" key="1">
    <source>
        <dbReference type="SAM" id="SignalP"/>
    </source>
</evidence>
<accession>N9MLC8</accession>
<name>N9MLC8_9GAMM</name>
<keyword evidence="3" id="KW-1185">Reference proteome</keyword>
<keyword evidence="1" id="KW-0732">Signal</keyword>
<organism evidence="2 3">
    <name type="scientific">Acinetobacter dispersus</name>
    <dbReference type="NCBI Taxonomy" id="70348"/>
    <lineage>
        <taxon>Bacteria</taxon>
        <taxon>Pseudomonadati</taxon>
        <taxon>Pseudomonadota</taxon>
        <taxon>Gammaproteobacteria</taxon>
        <taxon>Moraxellales</taxon>
        <taxon>Moraxellaceae</taxon>
        <taxon>Acinetobacter</taxon>
    </lineage>
</organism>
<reference evidence="2 3" key="1">
    <citation type="submission" date="2013-02" db="EMBL/GenBank/DDBJ databases">
        <title>The Genome Sequence of Acinetobacter sp. ANC 4105.</title>
        <authorList>
            <consortium name="The Broad Institute Genome Sequencing Platform"/>
            <consortium name="The Broad Institute Genome Sequencing Center for Infectious Disease"/>
            <person name="Cerqueira G."/>
            <person name="Feldgarden M."/>
            <person name="Courvalin P."/>
            <person name="Perichon B."/>
            <person name="Grillot-Courvalin C."/>
            <person name="Clermont D."/>
            <person name="Rocha E."/>
            <person name="Yoon E.-J."/>
            <person name="Nemec A."/>
            <person name="Walker B."/>
            <person name="Young S.K."/>
            <person name="Zeng Q."/>
            <person name="Gargeya S."/>
            <person name="Fitzgerald M."/>
            <person name="Haas B."/>
            <person name="Abouelleil A."/>
            <person name="Alvarado L."/>
            <person name="Arachchi H.M."/>
            <person name="Berlin A.M."/>
            <person name="Chapman S.B."/>
            <person name="Dewar J."/>
            <person name="Goldberg J."/>
            <person name="Griggs A."/>
            <person name="Gujja S."/>
            <person name="Hansen M."/>
            <person name="Howarth C."/>
            <person name="Imamovic A."/>
            <person name="Larimer J."/>
            <person name="McCowan C."/>
            <person name="Murphy C."/>
            <person name="Neiman D."/>
            <person name="Pearson M."/>
            <person name="Priest M."/>
            <person name="Roberts A."/>
            <person name="Saif S."/>
            <person name="Shea T."/>
            <person name="Sisk P."/>
            <person name="Sykes S."/>
            <person name="Wortman J."/>
            <person name="Nusbaum C."/>
            <person name="Birren B."/>
        </authorList>
    </citation>
    <scope>NUCLEOTIDE SEQUENCE [LARGE SCALE GENOMIC DNA]</scope>
    <source>
        <strain evidence="2 3">ANC 4105</strain>
    </source>
</reference>
<protein>
    <submittedName>
        <fullName evidence="2">Uncharacterized protein</fullName>
    </submittedName>
</protein>
<dbReference type="OrthoDB" id="6717804at2"/>
<dbReference type="AlphaFoldDB" id="N9MLC8"/>
<feature type="chain" id="PRO_5004148184" evidence="1">
    <location>
        <begin position="20"/>
        <end position="203"/>
    </location>
</feature>
<evidence type="ECO:0000313" key="3">
    <source>
        <dbReference type="Proteomes" id="UP000013261"/>
    </source>
</evidence>
<dbReference type="HOGENOM" id="CLU_1346522_0_0_6"/>
<feature type="signal peptide" evidence="1">
    <location>
        <begin position="1"/>
        <end position="19"/>
    </location>
</feature>
<dbReference type="PATRIC" id="fig|1217703.3.peg.971"/>
<evidence type="ECO:0000313" key="2">
    <source>
        <dbReference type="EMBL" id="ENW94095.1"/>
    </source>
</evidence>
<dbReference type="Proteomes" id="UP000013261">
    <property type="component" value="Unassembled WGS sequence"/>
</dbReference>
<gene>
    <name evidence="2" type="ORF">F904_01010</name>
</gene>
<dbReference type="EMBL" id="APRL01000010">
    <property type="protein sequence ID" value="ENW94095.1"/>
    <property type="molecule type" value="Genomic_DNA"/>
</dbReference>
<dbReference type="RefSeq" id="WP_005185740.1">
    <property type="nucleotide sequence ID" value="NZ_KB850049.1"/>
</dbReference>